<evidence type="ECO:0000256" key="2">
    <source>
        <dbReference type="ARBA" id="ARBA00023125"/>
    </source>
</evidence>
<reference evidence="5 6" key="1">
    <citation type="submission" date="2016-01" db="EMBL/GenBank/DDBJ databases">
        <title>High potential of lignocellulose degradation of a new Verrucomicrobia species.</title>
        <authorList>
            <person name="Wang Y."/>
            <person name="Shi Y."/>
            <person name="Qiu Z."/>
            <person name="Liu S."/>
            <person name="Yang H."/>
        </authorList>
    </citation>
    <scope>NUCLEOTIDE SEQUENCE [LARGE SCALE GENOMIC DNA]</scope>
    <source>
        <strain evidence="5 6">TSB47</strain>
    </source>
</reference>
<dbReference type="STRING" id="1184151.AW736_09015"/>
<comment type="caution">
    <text evidence="5">The sequence shown here is derived from an EMBL/GenBank/DDBJ whole genome shotgun (WGS) entry which is preliminary data.</text>
</comment>
<sequence>MGNIRVKPNKFVVTQFKNSNGTTAWRVDGRLHGVRIRKNFKTREEAAAEKASLEIKALQTSAGMRQIATTLTEEQAREAEALFQRMTGKTHSLSFYVDFAIEHYREPEHQKTLAAAIAEYVAAKEHEFDQQYISLPQLNRITWDLRRLEKQFPKKSVAEITVPELVVFLGSRKPCMKTFNNQRGTLGTFFKFCFHRGWVTENPILKVPHYRIRQRRGAAKTFSTAQAQELMEHFETFEGGRWIPYFALCLFAGIRPGVPDGEITKIKPEDVSLKTGIIHVSAEASKVREPRKIVIQPNLAAWLRAYPLDKFPIVVGDFQKRRAKFKDRFHLTHDVLRHTFISMFVGKFRSIGEAAIQAGNSESIIRKHYLDLKSTEEAEAFFSIMPKHVALPLAATQSSGAGQSANNSVEASESNCLQAA</sequence>
<organism evidence="5 6">
    <name type="scientific">Termitidicoccus mucosus</name>
    <dbReference type="NCBI Taxonomy" id="1184151"/>
    <lineage>
        <taxon>Bacteria</taxon>
        <taxon>Pseudomonadati</taxon>
        <taxon>Verrucomicrobiota</taxon>
        <taxon>Opitutia</taxon>
        <taxon>Opitutales</taxon>
        <taxon>Opitutaceae</taxon>
        <taxon>Termitidicoccus</taxon>
    </lineage>
</organism>
<dbReference type="InterPro" id="IPR011010">
    <property type="entry name" value="DNA_brk_join_enz"/>
</dbReference>
<name>A0A178IG49_9BACT</name>
<gene>
    <name evidence="5" type="ORF">AW736_09015</name>
</gene>
<dbReference type="GO" id="GO:0003677">
    <property type="term" value="F:DNA binding"/>
    <property type="evidence" value="ECO:0007669"/>
    <property type="project" value="UniProtKB-KW"/>
</dbReference>
<evidence type="ECO:0000256" key="3">
    <source>
        <dbReference type="ARBA" id="ARBA00023172"/>
    </source>
</evidence>
<evidence type="ECO:0000256" key="4">
    <source>
        <dbReference type="SAM" id="MobiDB-lite"/>
    </source>
</evidence>
<evidence type="ECO:0000256" key="1">
    <source>
        <dbReference type="ARBA" id="ARBA00008857"/>
    </source>
</evidence>
<protein>
    <recommendedName>
        <fullName evidence="7">Tyr recombinase domain-containing protein</fullName>
    </recommendedName>
</protein>
<dbReference type="EMBL" id="LRRQ01000112">
    <property type="protein sequence ID" value="OAM88994.1"/>
    <property type="molecule type" value="Genomic_DNA"/>
</dbReference>
<dbReference type="PANTHER" id="PTHR30349:SF41">
    <property type="entry name" value="INTEGRASE_RECOMBINASE PROTEIN MJ0367-RELATED"/>
    <property type="match status" value="1"/>
</dbReference>
<keyword evidence="6" id="KW-1185">Reference proteome</keyword>
<evidence type="ECO:0000313" key="5">
    <source>
        <dbReference type="EMBL" id="OAM88994.1"/>
    </source>
</evidence>
<accession>A0A178IG49</accession>
<keyword evidence="2" id="KW-0238">DNA-binding</keyword>
<dbReference type="GO" id="GO:0015074">
    <property type="term" value="P:DNA integration"/>
    <property type="evidence" value="ECO:0007669"/>
    <property type="project" value="InterPro"/>
</dbReference>
<dbReference type="PANTHER" id="PTHR30349">
    <property type="entry name" value="PHAGE INTEGRASE-RELATED"/>
    <property type="match status" value="1"/>
</dbReference>
<evidence type="ECO:0000313" key="6">
    <source>
        <dbReference type="Proteomes" id="UP000078486"/>
    </source>
</evidence>
<dbReference type="Gene3D" id="1.10.443.10">
    <property type="entry name" value="Intergrase catalytic core"/>
    <property type="match status" value="1"/>
</dbReference>
<dbReference type="Proteomes" id="UP000078486">
    <property type="component" value="Unassembled WGS sequence"/>
</dbReference>
<keyword evidence="3" id="KW-0233">DNA recombination</keyword>
<proteinExistence type="inferred from homology"/>
<feature type="region of interest" description="Disordered" evidence="4">
    <location>
        <begin position="400"/>
        <end position="420"/>
    </location>
</feature>
<dbReference type="InterPro" id="IPR013762">
    <property type="entry name" value="Integrase-like_cat_sf"/>
</dbReference>
<comment type="similarity">
    <text evidence="1">Belongs to the 'phage' integrase family.</text>
</comment>
<dbReference type="GO" id="GO:0006310">
    <property type="term" value="P:DNA recombination"/>
    <property type="evidence" value="ECO:0007669"/>
    <property type="project" value="UniProtKB-KW"/>
</dbReference>
<evidence type="ECO:0008006" key="7">
    <source>
        <dbReference type="Google" id="ProtNLM"/>
    </source>
</evidence>
<dbReference type="InterPro" id="IPR050090">
    <property type="entry name" value="Tyrosine_recombinase_XerCD"/>
</dbReference>
<dbReference type="AlphaFoldDB" id="A0A178IG49"/>
<dbReference type="SUPFAM" id="SSF56349">
    <property type="entry name" value="DNA breaking-rejoining enzymes"/>
    <property type="match status" value="1"/>
</dbReference>